<feature type="transmembrane region" description="Helical" evidence="8">
    <location>
        <begin position="193"/>
        <end position="218"/>
    </location>
</feature>
<feature type="transmembrane region" description="Helical" evidence="8">
    <location>
        <begin position="132"/>
        <end position="152"/>
    </location>
</feature>
<keyword evidence="5 8" id="KW-0812">Transmembrane</keyword>
<feature type="transmembrane region" description="Helical" evidence="8">
    <location>
        <begin position="70"/>
        <end position="91"/>
    </location>
</feature>
<reference evidence="9 10" key="1">
    <citation type="journal article" date="2015" name="Genome Announc.">
        <title>Expanding the biotechnology potential of lactobacilli through comparative genomics of 213 strains and associated genera.</title>
        <authorList>
            <person name="Sun Z."/>
            <person name="Harris H.M."/>
            <person name="McCann A."/>
            <person name="Guo C."/>
            <person name="Argimon S."/>
            <person name="Zhang W."/>
            <person name="Yang X."/>
            <person name="Jeffery I.B."/>
            <person name="Cooney J.C."/>
            <person name="Kagawa T.F."/>
            <person name="Liu W."/>
            <person name="Song Y."/>
            <person name="Salvetti E."/>
            <person name="Wrobel A."/>
            <person name="Rasinkangas P."/>
            <person name="Parkhill J."/>
            <person name="Rea M.C."/>
            <person name="O'Sullivan O."/>
            <person name="Ritari J."/>
            <person name="Douillard F.P."/>
            <person name="Paul Ross R."/>
            <person name="Yang R."/>
            <person name="Briner A.E."/>
            <person name="Felis G.E."/>
            <person name="de Vos W.M."/>
            <person name="Barrangou R."/>
            <person name="Klaenhammer T.R."/>
            <person name="Caufield P.W."/>
            <person name="Cui Y."/>
            <person name="Zhang H."/>
            <person name="O'Toole P.W."/>
        </authorList>
    </citation>
    <scope>NUCLEOTIDE SEQUENCE [LARGE SCALE GENOMIC DNA]</scope>
    <source>
        <strain evidence="9 10">DSM 18630</strain>
    </source>
</reference>
<comment type="subcellular location">
    <subcellularLocation>
        <location evidence="1">Cell membrane</location>
        <topology evidence="1">Multi-pass membrane protein</topology>
    </subcellularLocation>
</comment>
<evidence type="ECO:0000256" key="2">
    <source>
        <dbReference type="ARBA" id="ARBA00010735"/>
    </source>
</evidence>
<dbReference type="AlphaFoldDB" id="A0A0R1VNV6"/>
<keyword evidence="3" id="KW-0813">Transport</keyword>
<dbReference type="GeneID" id="98318450"/>
<comment type="caution">
    <text evidence="9">The sequence shown here is derived from an EMBL/GenBank/DDBJ whole genome shotgun (WGS) entry which is preliminary data.</text>
</comment>
<evidence type="ECO:0000256" key="6">
    <source>
        <dbReference type="ARBA" id="ARBA00022989"/>
    </source>
</evidence>
<dbReference type="PANTHER" id="PTHR34979:SF1">
    <property type="entry name" value="INNER MEMBRANE PROTEIN YGAZ"/>
    <property type="match status" value="1"/>
</dbReference>
<accession>A0A0R1VNV6</accession>
<protein>
    <submittedName>
        <fullName evidence="9">Azaleucine resistance protein AzlC</fullName>
    </submittedName>
</protein>
<dbReference type="PATRIC" id="fig|1423750.3.peg.407"/>
<dbReference type="GO" id="GO:1903785">
    <property type="term" value="P:L-valine transmembrane transport"/>
    <property type="evidence" value="ECO:0007669"/>
    <property type="project" value="TreeGrafter"/>
</dbReference>
<evidence type="ECO:0000256" key="8">
    <source>
        <dbReference type="SAM" id="Phobius"/>
    </source>
</evidence>
<name>A0A0R1VNV6_9LACO</name>
<keyword evidence="7 8" id="KW-0472">Membrane</keyword>
<dbReference type="InterPro" id="IPR011606">
    <property type="entry name" value="Brnchd-chn_aa_trnsp_permease"/>
</dbReference>
<sequence>MTANQTELSFAFKKAFPVMIGYLVLAAGYGLYMHNLGFSFWFPTIMAAVIYGGSVEFIVASLLVTRFAPWNVILVTLVVGFRQFFYSLAMLDKYRHAPRWQRLLLIFGESDETFSVNYSLTIPENLNAELVYSYVTVFNYFSWIAGAFLGGFSGHLLGLQIKGLDFMMTALFIVLFLEQFLKEQNHLSSISGLLITAISLLLVGENYFLLVTLGLLVIEYGIKYYLEQKQVFHHDID</sequence>
<dbReference type="EMBL" id="AZGB01000009">
    <property type="protein sequence ID" value="KRM07085.1"/>
    <property type="molecule type" value="Genomic_DNA"/>
</dbReference>
<evidence type="ECO:0000313" key="9">
    <source>
        <dbReference type="EMBL" id="KRM07085.1"/>
    </source>
</evidence>
<evidence type="ECO:0000256" key="1">
    <source>
        <dbReference type="ARBA" id="ARBA00004651"/>
    </source>
</evidence>
<dbReference type="GO" id="GO:0005886">
    <property type="term" value="C:plasma membrane"/>
    <property type="evidence" value="ECO:0007669"/>
    <property type="project" value="UniProtKB-SubCell"/>
</dbReference>
<keyword evidence="4" id="KW-1003">Cell membrane</keyword>
<comment type="similarity">
    <text evidence="2">Belongs to the AzlC family.</text>
</comment>
<dbReference type="PANTHER" id="PTHR34979">
    <property type="entry name" value="INNER MEMBRANE PROTEIN YGAZ"/>
    <property type="match status" value="1"/>
</dbReference>
<gene>
    <name evidence="9" type="ORF">FC89_GL000398</name>
</gene>
<feature type="transmembrane region" description="Helical" evidence="8">
    <location>
        <begin position="40"/>
        <end position="64"/>
    </location>
</feature>
<evidence type="ECO:0000256" key="5">
    <source>
        <dbReference type="ARBA" id="ARBA00022692"/>
    </source>
</evidence>
<evidence type="ECO:0000313" key="10">
    <source>
        <dbReference type="Proteomes" id="UP000051451"/>
    </source>
</evidence>
<dbReference type="RefSeq" id="WP_057871184.1">
    <property type="nucleotide sequence ID" value="NZ_AZGB01000009.1"/>
</dbReference>
<dbReference type="OrthoDB" id="3181706at2"/>
<organism evidence="9 10">
    <name type="scientific">Liquorilactobacillus ghanensis DSM 18630</name>
    <dbReference type="NCBI Taxonomy" id="1423750"/>
    <lineage>
        <taxon>Bacteria</taxon>
        <taxon>Bacillati</taxon>
        <taxon>Bacillota</taxon>
        <taxon>Bacilli</taxon>
        <taxon>Lactobacillales</taxon>
        <taxon>Lactobacillaceae</taxon>
        <taxon>Liquorilactobacillus</taxon>
    </lineage>
</organism>
<evidence type="ECO:0000256" key="7">
    <source>
        <dbReference type="ARBA" id="ARBA00023136"/>
    </source>
</evidence>
<evidence type="ECO:0000256" key="4">
    <source>
        <dbReference type="ARBA" id="ARBA00022475"/>
    </source>
</evidence>
<proteinExistence type="inferred from homology"/>
<feature type="transmembrane region" description="Helical" evidence="8">
    <location>
        <begin position="15"/>
        <end position="33"/>
    </location>
</feature>
<dbReference type="Proteomes" id="UP000051451">
    <property type="component" value="Unassembled WGS sequence"/>
</dbReference>
<keyword evidence="10" id="KW-1185">Reference proteome</keyword>
<keyword evidence="6 8" id="KW-1133">Transmembrane helix</keyword>
<dbReference type="Pfam" id="PF03591">
    <property type="entry name" value="AzlC"/>
    <property type="match status" value="1"/>
</dbReference>
<evidence type="ECO:0000256" key="3">
    <source>
        <dbReference type="ARBA" id="ARBA00022448"/>
    </source>
</evidence>
<dbReference type="STRING" id="1423750.FC89_GL000398"/>